<gene>
    <name evidence="11" type="ORF">SOCG_00465</name>
</gene>
<keyword evidence="5 6" id="KW-0505">Motor protein</keyword>
<dbReference type="GO" id="GO:0072686">
    <property type="term" value="C:mitotic spindle"/>
    <property type="evidence" value="ECO:0007669"/>
    <property type="project" value="EnsemblFungi"/>
</dbReference>
<evidence type="ECO:0000256" key="1">
    <source>
        <dbReference type="ARBA" id="ARBA00010899"/>
    </source>
</evidence>
<dbReference type="GO" id="GO:1990810">
    <property type="term" value="P:microtubule anchoring at mitotic spindle pole body"/>
    <property type="evidence" value="ECO:0007669"/>
    <property type="project" value="EnsemblFungi"/>
</dbReference>
<protein>
    <recommendedName>
        <fullName evidence="7">Kinesin-like protein</fullName>
    </recommendedName>
</protein>
<dbReference type="VEuPathDB" id="FungiDB:SOCG_00465"/>
<feature type="compositionally biased region" description="Polar residues" evidence="9">
    <location>
        <begin position="41"/>
        <end position="57"/>
    </location>
</feature>
<keyword evidence="4 6" id="KW-0067">ATP-binding</keyword>
<name>S9PXJ3_SCHOY</name>
<keyword evidence="12" id="KW-1185">Reference proteome</keyword>
<dbReference type="SUPFAM" id="SSF52540">
    <property type="entry name" value="P-loop containing nucleoside triphosphate hydrolases"/>
    <property type="match status" value="1"/>
</dbReference>
<dbReference type="GeneID" id="25029449"/>
<dbReference type="GO" id="GO:0001578">
    <property type="term" value="P:microtubule bundle formation"/>
    <property type="evidence" value="ECO:0007669"/>
    <property type="project" value="EnsemblFungi"/>
</dbReference>
<keyword evidence="8" id="KW-0175">Coiled coil</keyword>
<dbReference type="InterPro" id="IPR019821">
    <property type="entry name" value="Kinesin_motor_CS"/>
</dbReference>
<dbReference type="GO" id="GO:0005524">
    <property type="term" value="F:ATP binding"/>
    <property type="evidence" value="ECO:0007669"/>
    <property type="project" value="UniProtKB-UniRule"/>
</dbReference>
<dbReference type="InterPro" id="IPR027417">
    <property type="entry name" value="P-loop_NTPase"/>
</dbReference>
<dbReference type="GO" id="GO:0044732">
    <property type="term" value="C:mitotic spindle pole body"/>
    <property type="evidence" value="ECO:0007669"/>
    <property type="project" value="EnsemblFungi"/>
</dbReference>
<evidence type="ECO:0000313" key="12">
    <source>
        <dbReference type="Proteomes" id="UP000016088"/>
    </source>
</evidence>
<feature type="coiled-coil region" evidence="8">
    <location>
        <begin position="329"/>
        <end position="374"/>
    </location>
</feature>
<dbReference type="GO" id="GO:1990976">
    <property type="term" value="P:protein transport along microtubule to mitotic spindle pole body"/>
    <property type="evidence" value="ECO:0007669"/>
    <property type="project" value="EnsemblFungi"/>
</dbReference>
<dbReference type="PANTHER" id="PTHR47972:SF45">
    <property type="entry name" value="PROTEIN CLARET SEGREGATIONAL"/>
    <property type="match status" value="1"/>
</dbReference>
<evidence type="ECO:0000256" key="9">
    <source>
        <dbReference type="SAM" id="MobiDB-lite"/>
    </source>
</evidence>
<dbReference type="Pfam" id="PF00225">
    <property type="entry name" value="Kinesin"/>
    <property type="match status" value="1"/>
</dbReference>
<dbReference type="PROSITE" id="PS50067">
    <property type="entry name" value="KINESIN_MOTOR_2"/>
    <property type="match status" value="1"/>
</dbReference>
<evidence type="ECO:0000259" key="10">
    <source>
        <dbReference type="PROSITE" id="PS50067"/>
    </source>
</evidence>
<dbReference type="GO" id="GO:0090619">
    <property type="term" value="C:meiotic spindle pole"/>
    <property type="evidence" value="ECO:0007669"/>
    <property type="project" value="EnsemblFungi"/>
</dbReference>
<dbReference type="GO" id="GO:0005634">
    <property type="term" value="C:nucleus"/>
    <property type="evidence" value="ECO:0007669"/>
    <property type="project" value="EnsemblFungi"/>
</dbReference>
<dbReference type="HOGENOM" id="CLU_001485_12_1_1"/>
<dbReference type="EMBL" id="KE503207">
    <property type="protein sequence ID" value="EPX72702.1"/>
    <property type="molecule type" value="Genomic_DNA"/>
</dbReference>
<dbReference type="Proteomes" id="UP000016088">
    <property type="component" value="Unassembled WGS sequence"/>
</dbReference>
<dbReference type="InterPro" id="IPR001752">
    <property type="entry name" value="Kinesin_motor_dom"/>
</dbReference>
<feature type="coiled-coil region" evidence="8">
    <location>
        <begin position="189"/>
        <end position="244"/>
    </location>
</feature>
<dbReference type="GO" id="GO:0000776">
    <property type="term" value="C:kinetochore"/>
    <property type="evidence" value="ECO:0007669"/>
    <property type="project" value="EnsemblFungi"/>
</dbReference>
<dbReference type="OrthoDB" id="3176171at2759"/>
<dbReference type="CDD" id="cd01366">
    <property type="entry name" value="KISc_C_terminal"/>
    <property type="match status" value="1"/>
</dbReference>
<organism evidence="11 12">
    <name type="scientific">Schizosaccharomyces octosporus (strain yFS286)</name>
    <name type="common">Fission yeast</name>
    <name type="synonym">Octosporomyces octosporus</name>
    <dbReference type="NCBI Taxonomy" id="483514"/>
    <lineage>
        <taxon>Eukaryota</taxon>
        <taxon>Fungi</taxon>
        <taxon>Dikarya</taxon>
        <taxon>Ascomycota</taxon>
        <taxon>Taphrinomycotina</taxon>
        <taxon>Schizosaccharomycetes</taxon>
        <taxon>Schizosaccharomycetales</taxon>
        <taxon>Schizosaccharomycetaceae</taxon>
        <taxon>Schizosaccharomyces</taxon>
    </lineage>
</organism>
<dbReference type="GO" id="GO:0005874">
    <property type="term" value="C:microtubule"/>
    <property type="evidence" value="ECO:0007669"/>
    <property type="project" value="UniProtKB-KW"/>
</dbReference>
<evidence type="ECO:0000313" key="11">
    <source>
        <dbReference type="EMBL" id="EPX72702.1"/>
    </source>
</evidence>
<dbReference type="Gene3D" id="3.40.850.10">
    <property type="entry name" value="Kinesin motor domain"/>
    <property type="match status" value="1"/>
</dbReference>
<dbReference type="PROSITE" id="PS00411">
    <property type="entry name" value="KINESIN_MOTOR_1"/>
    <property type="match status" value="1"/>
</dbReference>
<dbReference type="GO" id="GO:1990811">
    <property type="term" value="C:MWP complex"/>
    <property type="evidence" value="ECO:0007669"/>
    <property type="project" value="EnsemblFungi"/>
</dbReference>
<evidence type="ECO:0000256" key="2">
    <source>
        <dbReference type="ARBA" id="ARBA00022701"/>
    </source>
</evidence>
<dbReference type="GO" id="GO:0008569">
    <property type="term" value="F:minus-end-directed microtubule motor activity"/>
    <property type="evidence" value="ECO:0007669"/>
    <property type="project" value="EnsemblFungi"/>
</dbReference>
<comment type="similarity">
    <text evidence="1">Belongs to the TRAFAC class myosin-kinesin ATPase superfamily. Kinesin family. KIN-14 subfamily.</text>
</comment>
<reference evidence="11 12" key="1">
    <citation type="journal article" date="2011" name="Science">
        <title>Comparative functional genomics of the fission yeasts.</title>
        <authorList>
            <person name="Rhind N."/>
            <person name="Chen Z."/>
            <person name="Yassour M."/>
            <person name="Thompson D.A."/>
            <person name="Haas B.J."/>
            <person name="Habib N."/>
            <person name="Wapinski I."/>
            <person name="Roy S."/>
            <person name="Lin M.F."/>
            <person name="Heiman D.I."/>
            <person name="Young S.K."/>
            <person name="Furuya K."/>
            <person name="Guo Y."/>
            <person name="Pidoux A."/>
            <person name="Chen H.M."/>
            <person name="Robbertse B."/>
            <person name="Goldberg J.M."/>
            <person name="Aoki K."/>
            <person name="Bayne E.H."/>
            <person name="Berlin A.M."/>
            <person name="Desjardins C.A."/>
            <person name="Dobbs E."/>
            <person name="Dukaj L."/>
            <person name="Fan L."/>
            <person name="FitzGerald M.G."/>
            <person name="French C."/>
            <person name="Gujja S."/>
            <person name="Hansen K."/>
            <person name="Keifenheim D."/>
            <person name="Levin J.Z."/>
            <person name="Mosher R.A."/>
            <person name="Mueller C.A."/>
            <person name="Pfiffner J."/>
            <person name="Priest M."/>
            <person name="Russ C."/>
            <person name="Smialowska A."/>
            <person name="Swoboda P."/>
            <person name="Sykes S.M."/>
            <person name="Vaughn M."/>
            <person name="Vengrova S."/>
            <person name="Yoder R."/>
            <person name="Zeng Q."/>
            <person name="Allshire R."/>
            <person name="Baulcombe D."/>
            <person name="Birren B.W."/>
            <person name="Brown W."/>
            <person name="Ekwall K."/>
            <person name="Kellis M."/>
            <person name="Leatherwood J."/>
            <person name="Levin H."/>
            <person name="Margalit H."/>
            <person name="Martienssen R."/>
            <person name="Nieduszynski C.A."/>
            <person name="Spatafora J.W."/>
            <person name="Friedman N."/>
            <person name="Dalgaard J.Z."/>
            <person name="Baumann P."/>
            <person name="Niki H."/>
            <person name="Regev A."/>
            <person name="Nusbaum C."/>
        </authorList>
    </citation>
    <scope>NUCLEOTIDE SEQUENCE [LARGE SCALE GENOMIC DNA]</scope>
    <source>
        <strain evidence="12">yFS286</strain>
    </source>
</reference>
<feature type="compositionally biased region" description="Basic and acidic residues" evidence="9">
    <location>
        <begin position="58"/>
        <end position="72"/>
    </location>
</feature>
<proteinExistence type="inferred from homology"/>
<evidence type="ECO:0000256" key="5">
    <source>
        <dbReference type="ARBA" id="ARBA00023175"/>
    </source>
</evidence>
<feature type="domain" description="Kinesin motor" evidence="10">
    <location>
        <begin position="444"/>
        <end position="788"/>
    </location>
</feature>
<keyword evidence="2 7" id="KW-0493">Microtubule</keyword>
<dbReference type="OMA" id="FQEITHL"/>
<dbReference type="GO" id="GO:0008017">
    <property type="term" value="F:microtubule binding"/>
    <property type="evidence" value="ECO:0007669"/>
    <property type="project" value="EnsemblFungi"/>
</dbReference>
<evidence type="ECO:0000256" key="8">
    <source>
        <dbReference type="SAM" id="Coils"/>
    </source>
</evidence>
<dbReference type="AlphaFoldDB" id="S9PXJ3"/>
<evidence type="ECO:0000256" key="6">
    <source>
        <dbReference type="PROSITE-ProRule" id="PRU00283"/>
    </source>
</evidence>
<accession>S9PXJ3</accession>
<dbReference type="eggNOG" id="KOG0239">
    <property type="taxonomic scope" value="Eukaryota"/>
</dbReference>
<feature type="binding site" evidence="6">
    <location>
        <begin position="541"/>
        <end position="548"/>
    </location>
    <ligand>
        <name>ATP</name>
        <dbReference type="ChEBI" id="CHEBI:30616"/>
    </ligand>
</feature>
<dbReference type="RefSeq" id="XP_013018339.1">
    <property type="nucleotide sequence ID" value="XM_013162885.1"/>
</dbReference>
<keyword evidence="3 6" id="KW-0547">Nucleotide-binding</keyword>
<dbReference type="GO" id="GO:0090306">
    <property type="term" value="P:meiotic spindle assembly"/>
    <property type="evidence" value="ECO:0007669"/>
    <property type="project" value="EnsemblFungi"/>
</dbReference>
<evidence type="ECO:0000256" key="3">
    <source>
        <dbReference type="ARBA" id="ARBA00022741"/>
    </source>
</evidence>
<evidence type="ECO:0000256" key="7">
    <source>
        <dbReference type="RuleBase" id="RU000394"/>
    </source>
</evidence>
<dbReference type="PANTHER" id="PTHR47972">
    <property type="entry name" value="KINESIN-LIKE PROTEIN KLP-3"/>
    <property type="match status" value="1"/>
</dbReference>
<feature type="region of interest" description="Disordered" evidence="9">
    <location>
        <begin position="36"/>
        <end position="72"/>
    </location>
</feature>
<dbReference type="InterPro" id="IPR036961">
    <property type="entry name" value="Kinesin_motor_dom_sf"/>
</dbReference>
<sequence>MVIENAAAFSSSAYLRKRKQAEKQVVDDIEKDASHYRKKNINSSSSLEIDIPTSHSDSGIKDHKGTSELRKTNPIVTDERLNQTSEEKLEWLEKVQGMLESHMALNANKGYNPLEASRTIRKINQIKETTHTVIDIARDSFMNSSSLFDKDQIYDLESAYWNLKTRYTEAASSLAEKDNRHQSEIHSLLESSEKDKELLNTLKAEISEKDTVSESRLNALRGLLNEKDIELAKLQGELDNIKHHEEKNRKKLERELQRQIVHVREQIINITAEYKNSFEELQKSFSKRIFDLKKAYETQLQEKVVYFQKRIDEGKLQENNSKEYHELLLSEKNREFERYQQKMEAKISTMKGKLDEIQVELDRANRKLYEREKEHTMALNKIDELNTLLKENQQMVSDKGHTFSEFEYKVYELTKSNESLSQKLFAEETLRRQLHNTIQELKGNIRVFCRIRPFLPREQQQLEELESIFHYPDSHSLEPRELLLKGPTVESSLGHVHDKNYFFSFDRVFSPEATNEAVFQEITHLVQSAIDGYNVSIFAYGQTGSGKSYTMLSNDGMVTRAVKQIFEYVELLKEKGWNYKLQGQFLEIYNERIYDLLDKQGLMQQQKHDIHHDERERRTIVDNVRVIDFENEEMVYKMLGKAAENRFIAATKANERSSRSHTVFTLYIDGWNESMKQICRGTLNLVDLAGSERLSFSQAEGERLRETQAINKSLSCLGDVIHALGVATYVSGKGNNHIPYRNSKLTYLLRYALGENAKTLMFVNVSPLKSQIMDTLNSLRFAKKVNDTRIGPMMKNRESMSFGT</sequence>
<dbReference type="InterPro" id="IPR027640">
    <property type="entry name" value="Kinesin-like_fam"/>
</dbReference>
<evidence type="ECO:0000256" key="4">
    <source>
        <dbReference type="ARBA" id="ARBA00022840"/>
    </source>
</evidence>
<dbReference type="SMART" id="SM00129">
    <property type="entry name" value="KISc"/>
    <property type="match status" value="1"/>
</dbReference>
<dbReference type="PRINTS" id="PR00380">
    <property type="entry name" value="KINESINHEAVY"/>
</dbReference>